<dbReference type="GO" id="GO:0009396">
    <property type="term" value="P:folic acid-containing compound biosynthetic process"/>
    <property type="evidence" value="ECO:0007669"/>
    <property type="project" value="TreeGrafter"/>
</dbReference>
<feature type="binding site" evidence="6">
    <location>
        <begin position="161"/>
        <end position="169"/>
    </location>
    <ligand>
        <name>ATP</name>
        <dbReference type="ChEBI" id="CHEBI:30616"/>
    </ligand>
</feature>
<dbReference type="PIRSF" id="PIRSF006806">
    <property type="entry name" value="FTHF_cligase"/>
    <property type="match status" value="1"/>
</dbReference>
<name>A0A7S1Z7M3_TRICV</name>
<dbReference type="Pfam" id="PF01812">
    <property type="entry name" value="5-FTHF_cyc-lig"/>
    <property type="match status" value="1"/>
</dbReference>
<evidence type="ECO:0000313" key="7">
    <source>
        <dbReference type="EMBL" id="CAD9330931.1"/>
    </source>
</evidence>
<dbReference type="PANTHER" id="PTHR23407:SF1">
    <property type="entry name" value="5-FORMYLTETRAHYDROFOLATE CYCLO-LIGASE"/>
    <property type="match status" value="1"/>
</dbReference>
<sequence>MEDVRAKKRELRKLVRSRLKAMEQSDIASESEGVWDHLFRLPEYRDARSVGLFLSMPQGEIVTDAALARVLEDGKTLYVPRVGLDFEKCDMDLIKVVVSHQQTDEIAHNVAKAHRLFYHDWPRNKWGIPEPPTDIDHEAASPGDIDLLVVPGLAFDRAGGRLGQGKGYYDRFITKMRGDRSREADSNGAGKPLLVAAALEASFLEGEDTVPMSEHDYPMDMLVLPSGPVSISQTKDS</sequence>
<dbReference type="SUPFAM" id="SSF100950">
    <property type="entry name" value="NagB/RpiA/CoA transferase-like"/>
    <property type="match status" value="1"/>
</dbReference>
<dbReference type="EC" id="6.3.3.2" evidence="5"/>
<comment type="catalytic activity">
    <reaction evidence="4">
        <text>(6S)-5-formyl-5,6,7,8-tetrahydrofolate + ATP = (6R)-5,10-methenyltetrahydrofolate + ADP + phosphate</text>
        <dbReference type="Rhea" id="RHEA:10488"/>
        <dbReference type="ChEBI" id="CHEBI:30616"/>
        <dbReference type="ChEBI" id="CHEBI:43474"/>
        <dbReference type="ChEBI" id="CHEBI:57455"/>
        <dbReference type="ChEBI" id="CHEBI:57457"/>
        <dbReference type="ChEBI" id="CHEBI:456216"/>
        <dbReference type="EC" id="6.3.3.2"/>
    </reaction>
</comment>
<dbReference type="GO" id="GO:0005739">
    <property type="term" value="C:mitochondrion"/>
    <property type="evidence" value="ECO:0007669"/>
    <property type="project" value="TreeGrafter"/>
</dbReference>
<dbReference type="Gene3D" id="3.40.50.10420">
    <property type="entry name" value="NagB/RpiA/CoA transferase-like"/>
    <property type="match status" value="1"/>
</dbReference>
<reference evidence="7" key="1">
    <citation type="submission" date="2021-01" db="EMBL/GenBank/DDBJ databases">
        <authorList>
            <person name="Corre E."/>
            <person name="Pelletier E."/>
            <person name="Niang G."/>
            <person name="Scheremetjew M."/>
            <person name="Finn R."/>
            <person name="Kale V."/>
            <person name="Holt S."/>
            <person name="Cochrane G."/>
            <person name="Meng A."/>
            <person name="Brown T."/>
            <person name="Cohen L."/>
        </authorList>
    </citation>
    <scope>NUCLEOTIDE SEQUENCE</scope>
    <source>
        <strain evidence="7">Grunow 1884</strain>
    </source>
</reference>
<comment type="similarity">
    <text evidence="1">Belongs to the 5-formyltetrahydrofolate cyclo-ligase family.</text>
</comment>
<organism evidence="7">
    <name type="scientific">Trieres chinensis</name>
    <name type="common">Marine centric diatom</name>
    <name type="synonym">Odontella sinensis</name>
    <dbReference type="NCBI Taxonomy" id="1514140"/>
    <lineage>
        <taxon>Eukaryota</taxon>
        <taxon>Sar</taxon>
        <taxon>Stramenopiles</taxon>
        <taxon>Ochrophyta</taxon>
        <taxon>Bacillariophyta</taxon>
        <taxon>Mediophyceae</taxon>
        <taxon>Biddulphiophycidae</taxon>
        <taxon>Eupodiscales</taxon>
        <taxon>Parodontellaceae</taxon>
        <taxon>Trieres</taxon>
    </lineage>
</organism>
<accession>A0A7S1Z7M3</accession>
<evidence type="ECO:0000256" key="5">
    <source>
        <dbReference type="ARBA" id="ARBA00038966"/>
    </source>
</evidence>
<dbReference type="GO" id="GO:0030272">
    <property type="term" value="F:5-formyltetrahydrofolate cyclo-ligase activity"/>
    <property type="evidence" value="ECO:0007669"/>
    <property type="project" value="UniProtKB-EC"/>
</dbReference>
<dbReference type="GO" id="GO:0035999">
    <property type="term" value="P:tetrahydrofolate interconversion"/>
    <property type="evidence" value="ECO:0007669"/>
    <property type="project" value="TreeGrafter"/>
</dbReference>
<keyword evidence="2 6" id="KW-0547">Nucleotide-binding</keyword>
<evidence type="ECO:0000256" key="6">
    <source>
        <dbReference type="PIRSR" id="PIRSR006806-1"/>
    </source>
</evidence>
<evidence type="ECO:0000256" key="2">
    <source>
        <dbReference type="ARBA" id="ARBA00022741"/>
    </source>
</evidence>
<feature type="binding site" evidence="6">
    <location>
        <position position="54"/>
    </location>
    <ligand>
        <name>substrate</name>
    </ligand>
</feature>
<protein>
    <recommendedName>
        <fullName evidence="5">5-formyltetrahydrofolate cyclo-ligase</fullName>
        <ecNumber evidence="5">6.3.3.2</ecNumber>
    </recommendedName>
</protein>
<dbReference type="GO" id="GO:0005524">
    <property type="term" value="F:ATP binding"/>
    <property type="evidence" value="ECO:0007669"/>
    <property type="project" value="UniProtKB-KW"/>
</dbReference>
<dbReference type="EMBL" id="HBGO01010539">
    <property type="protein sequence ID" value="CAD9330931.1"/>
    <property type="molecule type" value="Transcribed_RNA"/>
</dbReference>
<evidence type="ECO:0000256" key="3">
    <source>
        <dbReference type="ARBA" id="ARBA00022840"/>
    </source>
</evidence>
<dbReference type="AlphaFoldDB" id="A0A7S1Z7M3"/>
<feature type="binding site" evidence="6">
    <location>
        <begin position="8"/>
        <end position="12"/>
    </location>
    <ligand>
        <name>ATP</name>
        <dbReference type="ChEBI" id="CHEBI:30616"/>
    </ligand>
</feature>
<proteinExistence type="inferred from homology"/>
<dbReference type="InterPro" id="IPR037171">
    <property type="entry name" value="NagB/RpiA_transferase-like"/>
</dbReference>
<evidence type="ECO:0000256" key="1">
    <source>
        <dbReference type="ARBA" id="ARBA00010638"/>
    </source>
</evidence>
<feature type="binding site" evidence="6">
    <location>
        <position position="60"/>
    </location>
    <ligand>
        <name>substrate</name>
    </ligand>
</feature>
<evidence type="ECO:0000256" key="4">
    <source>
        <dbReference type="ARBA" id="ARBA00036539"/>
    </source>
</evidence>
<keyword evidence="3 6" id="KW-0067">ATP-binding</keyword>
<gene>
    <name evidence="7" type="ORF">OSIN01602_LOCUS5862</name>
</gene>
<dbReference type="PANTHER" id="PTHR23407">
    <property type="entry name" value="ATPASE INHIBITOR/5-FORMYLTETRAHYDROFOLATE CYCLO-LIGASE"/>
    <property type="match status" value="1"/>
</dbReference>
<dbReference type="InterPro" id="IPR002698">
    <property type="entry name" value="FTHF_cligase"/>
</dbReference>
<dbReference type="InterPro" id="IPR024185">
    <property type="entry name" value="FTHF_cligase-like_sf"/>
</dbReference>